<dbReference type="EMBL" id="AE017261">
    <property type="protein sequence ID" value="AAT43506.1"/>
    <property type="molecule type" value="Genomic_DNA"/>
</dbReference>
<gene>
    <name evidence="2" type="ordered locus">PTO0921</name>
</gene>
<sequence>MALDNNTKKFVFEHNEWELKFNKSLNNNQISVCLVSNNSETIIPVIPIYGNIAQKISIIKSYRFLNTDLRVKRTIGIYSGAVDNTIKDLASINGIDLTKHIEIIGPQEKIIMVLKVYNSSLVIDNLDSSRNEKIIKKSKRSRTNIVMSMLESLETNGDMNITKIVYACNLNYQYCSSIIEDLIRNKFIEVSENSNSIIKYRLTDLGTKYLKKLRDINDNNL</sequence>
<dbReference type="PaxDb" id="263820-PTO0921"/>
<dbReference type="Proteomes" id="UP000000438">
    <property type="component" value="Chromosome"/>
</dbReference>
<dbReference type="HOGENOM" id="CLU_1248322_0_0_2"/>
<dbReference type="Gene3D" id="1.10.10.10">
    <property type="entry name" value="Winged helix-like DNA-binding domain superfamily/Winged helix DNA-binding domain"/>
    <property type="match status" value="1"/>
</dbReference>
<dbReference type="InterPro" id="IPR038723">
    <property type="entry name" value="ArnR1-like_HTH"/>
</dbReference>
<evidence type="ECO:0000313" key="3">
    <source>
        <dbReference type="Proteomes" id="UP000000438"/>
    </source>
</evidence>
<dbReference type="RefSeq" id="WP_011177722.1">
    <property type="nucleotide sequence ID" value="NC_005877.1"/>
</dbReference>
<dbReference type="STRING" id="263820.PTO0921"/>
<protein>
    <recommendedName>
        <fullName evidence="1">ArnR1-like winged helix-turn-helix domain-containing protein</fullName>
    </recommendedName>
</protein>
<evidence type="ECO:0000313" key="2">
    <source>
        <dbReference type="EMBL" id="AAT43506.1"/>
    </source>
</evidence>
<evidence type="ECO:0000259" key="1">
    <source>
        <dbReference type="Pfam" id="PF14947"/>
    </source>
</evidence>
<reference evidence="2 3" key="1">
    <citation type="journal article" date="2004" name="Proc. Natl. Acad. Sci. U.S.A.">
        <title>Genome sequence of Picrophilus torridus and its implications for life around pH 0.</title>
        <authorList>
            <person name="Futterer O."/>
            <person name="Angelov A."/>
            <person name="Liesegang H."/>
            <person name="Gottschalk G."/>
            <person name="Schleper C."/>
            <person name="Schepers B."/>
            <person name="Dock C."/>
            <person name="Antranikian G."/>
            <person name="Liebl W."/>
        </authorList>
    </citation>
    <scope>NUCLEOTIDE SEQUENCE [LARGE SCALE GENOMIC DNA]</scope>
    <source>
        <strain evidence="3">ATCC 700027 / DSM 9790 / JCM 10055 / NBRC 100828</strain>
    </source>
</reference>
<proteinExistence type="predicted"/>
<dbReference type="InParanoid" id="Q6L0J6"/>
<dbReference type="InterPro" id="IPR036388">
    <property type="entry name" value="WH-like_DNA-bd_sf"/>
</dbReference>
<dbReference type="SUPFAM" id="SSF46785">
    <property type="entry name" value="Winged helix' DNA-binding domain"/>
    <property type="match status" value="1"/>
</dbReference>
<dbReference type="KEGG" id="pto:PTO0921"/>
<dbReference type="Pfam" id="PF14947">
    <property type="entry name" value="HTH_45"/>
    <property type="match status" value="1"/>
</dbReference>
<dbReference type="AlphaFoldDB" id="Q6L0J6"/>
<dbReference type="GeneID" id="2845066"/>
<dbReference type="eggNOG" id="arCOG01063">
    <property type="taxonomic scope" value="Archaea"/>
</dbReference>
<dbReference type="InterPro" id="IPR036390">
    <property type="entry name" value="WH_DNA-bd_sf"/>
</dbReference>
<feature type="domain" description="ArnR1-like winged helix-turn-helix" evidence="1">
    <location>
        <begin position="139"/>
        <end position="218"/>
    </location>
</feature>
<dbReference type="OrthoDB" id="57572at2157"/>
<name>Q6L0J6_PICTO</name>
<accession>Q6L0J6</accession>
<organism evidence="2 3">
    <name type="scientific">Picrophilus torridus (strain ATCC 700027 / DSM 9790 / JCM 10055 / NBRC 100828 / KAW 2/3)</name>
    <dbReference type="NCBI Taxonomy" id="1122961"/>
    <lineage>
        <taxon>Archaea</taxon>
        <taxon>Methanobacteriati</taxon>
        <taxon>Thermoplasmatota</taxon>
        <taxon>Thermoplasmata</taxon>
        <taxon>Thermoplasmatales</taxon>
        <taxon>Picrophilaceae</taxon>
        <taxon>Picrophilus</taxon>
    </lineage>
</organism>